<evidence type="ECO:0000313" key="6">
    <source>
        <dbReference type="EMBL" id="KAL3833063.1"/>
    </source>
</evidence>
<name>A0ABD3T8Y7_9LAMI</name>
<dbReference type="InterPro" id="IPR036093">
    <property type="entry name" value="NAC_dom_sf"/>
</dbReference>
<keyword evidence="4" id="KW-0539">Nucleus</keyword>
<keyword evidence="1" id="KW-0805">Transcription regulation</keyword>
<evidence type="ECO:0000256" key="2">
    <source>
        <dbReference type="ARBA" id="ARBA00023125"/>
    </source>
</evidence>
<evidence type="ECO:0000256" key="1">
    <source>
        <dbReference type="ARBA" id="ARBA00023015"/>
    </source>
</evidence>
<gene>
    <name evidence="6" type="ORF">ACJIZ3_007799</name>
</gene>
<keyword evidence="7" id="KW-1185">Reference proteome</keyword>
<dbReference type="Proteomes" id="UP001634393">
    <property type="component" value="Unassembled WGS sequence"/>
</dbReference>
<dbReference type="GO" id="GO:0003677">
    <property type="term" value="F:DNA binding"/>
    <property type="evidence" value="ECO:0007669"/>
    <property type="project" value="UniProtKB-KW"/>
</dbReference>
<dbReference type="InterPro" id="IPR003441">
    <property type="entry name" value="NAC-dom"/>
</dbReference>
<comment type="caution">
    <text evidence="6">The sequence shown here is derived from an EMBL/GenBank/DDBJ whole genome shotgun (WGS) entry which is preliminary data.</text>
</comment>
<protein>
    <recommendedName>
        <fullName evidence="5">NAC domain-containing protein</fullName>
    </recommendedName>
</protein>
<accession>A0ABD3T8Y7</accession>
<dbReference type="AlphaFoldDB" id="A0ABD3T8Y7"/>
<keyword evidence="2" id="KW-0238">DNA-binding</keyword>
<sequence length="171" mass="19646">MDPYMQRNRNTRNNPIHYQQFHNLYGNANSQVEIVYTFSHSGEKKLRKYLNGSRPNRAAGSGNWRATRADKVIHHNGELVGSKKSLLLPGAPSSTATDKTPQPIFCVQRVYPMESGYDREKRLLLEDWDFSQQVFHETSRQSCHVDSFIDFSTDPIFDDIVLDTDQLHATS</sequence>
<keyword evidence="3" id="KW-0804">Transcription</keyword>
<organism evidence="6 7">
    <name type="scientific">Penstemon smallii</name>
    <dbReference type="NCBI Taxonomy" id="265156"/>
    <lineage>
        <taxon>Eukaryota</taxon>
        <taxon>Viridiplantae</taxon>
        <taxon>Streptophyta</taxon>
        <taxon>Embryophyta</taxon>
        <taxon>Tracheophyta</taxon>
        <taxon>Spermatophyta</taxon>
        <taxon>Magnoliopsida</taxon>
        <taxon>eudicotyledons</taxon>
        <taxon>Gunneridae</taxon>
        <taxon>Pentapetalae</taxon>
        <taxon>asterids</taxon>
        <taxon>lamiids</taxon>
        <taxon>Lamiales</taxon>
        <taxon>Plantaginaceae</taxon>
        <taxon>Cheloneae</taxon>
        <taxon>Penstemon</taxon>
    </lineage>
</organism>
<evidence type="ECO:0000256" key="3">
    <source>
        <dbReference type="ARBA" id="ARBA00023163"/>
    </source>
</evidence>
<evidence type="ECO:0000313" key="7">
    <source>
        <dbReference type="Proteomes" id="UP001634393"/>
    </source>
</evidence>
<dbReference type="Gene3D" id="2.170.150.80">
    <property type="entry name" value="NAC domain"/>
    <property type="match status" value="1"/>
</dbReference>
<dbReference type="Pfam" id="PF02365">
    <property type="entry name" value="NAM"/>
    <property type="match status" value="1"/>
</dbReference>
<dbReference type="EMBL" id="JBJXBP010000004">
    <property type="protein sequence ID" value="KAL3833063.1"/>
    <property type="molecule type" value="Genomic_DNA"/>
</dbReference>
<dbReference type="SUPFAM" id="SSF101941">
    <property type="entry name" value="NAC domain"/>
    <property type="match status" value="1"/>
</dbReference>
<reference evidence="6 7" key="1">
    <citation type="submission" date="2024-12" db="EMBL/GenBank/DDBJ databases">
        <title>The unique morphological basis and parallel evolutionary history of personate flowers in Penstemon.</title>
        <authorList>
            <person name="Depatie T.H."/>
            <person name="Wessinger C.A."/>
        </authorList>
    </citation>
    <scope>NUCLEOTIDE SEQUENCE [LARGE SCALE GENOMIC DNA]</scope>
    <source>
        <strain evidence="6">WTNN_2</strain>
        <tissue evidence="6">Leaf</tissue>
    </source>
</reference>
<evidence type="ECO:0000259" key="5">
    <source>
        <dbReference type="Pfam" id="PF02365"/>
    </source>
</evidence>
<evidence type="ECO:0000256" key="4">
    <source>
        <dbReference type="ARBA" id="ARBA00023242"/>
    </source>
</evidence>
<proteinExistence type="predicted"/>
<feature type="domain" description="NAC" evidence="5">
    <location>
        <begin position="22"/>
        <end position="88"/>
    </location>
</feature>